<reference evidence="3 4" key="1">
    <citation type="submission" date="2018-05" db="EMBL/GenBank/DDBJ databases">
        <authorList>
            <person name="Lanie J.A."/>
            <person name="Ng W.-L."/>
            <person name="Kazmierczak K.M."/>
            <person name="Andrzejewski T.M."/>
            <person name="Davidsen T.M."/>
            <person name="Wayne K.J."/>
            <person name="Tettelin H."/>
            <person name="Glass J.I."/>
            <person name="Rusch D."/>
            <person name="Podicherti R."/>
            <person name="Tsui H.-C.T."/>
            <person name="Winkler M.E."/>
        </authorList>
    </citation>
    <scope>NUCLEOTIDE SEQUENCE [LARGE SCALE GENOMIC DNA]</scope>
    <source>
        <strain evidence="3 4">BUT-10</strain>
    </source>
</reference>
<evidence type="ECO:0000259" key="2">
    <source>
        <dbReference type="Pfam" id="PF07589"/>
    </source>
</evidence>
<protein>
    <recommendedName>
        <fullName evidence="2">Ice-binding protein C-terminal domain-containing protein</fullName>
    </recommendedName>
</protein>
<keyword evidence="1" id="KW-1133">Transmembrane helix</keyword>
<proteinExistence type="predicted"/>
<comment type="caution">
    <text evidence="3">The sequence shown here is derived from an EMBL/GenBank/DDBJ whole genome shotgun (WGS) entry which is preliminary data.</text>
</comment>
<keyword evidence="1" id="KW-0472">Membrane</keyword>
<feature type="domain" description="Ice-binding protein C-terminal" evidence="2">
    <location>
        <begin position="41"/>
        <end position="65"/>
    </location>
</feature>
<dbReference type="AlphaFoldDB" id="A0A328BA05"/>
<keyword evidence="1" id="KW-0812">Transmembrane</keyword>
<dbReference type="NCBIfam" id="TIGR02595">
    <property type="entry name" value="PEP_CTERM"/>
    <property type="match status" value="1"/>
</dbReference>
<sequence>MTISVNGGQFNEGFFGVHEGKRHGLKVSATFDWDNDPTFAAVPEPATWALIIGGFGMAGATLRRRRALALA</sequence>
<evidence type="ECO:0000256" key="1">
    <source>
        <dbReference type="SAM" id="Phobius"/>
    </source>
</evidence>
<evidence type="ECO:0000313" key="4">
    <source>
        <dbReference type="Proteomes" id="UP000249524"/>
    </source>
</evidence>
<dbReference type="EMBL" id="QFYS01000007">
    <property type="protein sequence ID" value="RAK63797.1"/>
    <property type="molecule type" value="Genomic_DNA"/>
</dbReference>
<organism evidence="3 4">
    <name type="scientific">Phenylobacterium kunshanense</name>
    <dbReference type="NCBI Taxonomy" id="1445034"/>
    <lineage>
        <taxon>Bacteria</taxon>
        <taxon>Pseudomonadati</taxon>
        <taxon>Pseudomonadota</taxon>
        <taxon>Alphaproteobacteria</taxon>
        <taxon>Caulobacterales</taxon>
        <taxon>Caulobacteraceae</taxon>
        <taxon>Phenylobacterium</taxon>
    </lineage>
</organism>
<dbReference type="Proteomes" id="UP000249524">
    <property type="component" value="Unassembled WGS sequence"/>
</dbReference>
<dbReference type="NCBIfam" id="NF035944">
    <property type="entry name" value="PEPxxWA-CTERM"/>
    <property type="match status" value="1"/>
</dbReference>
<dbReference type="OrthoDB" id="121983at2"/>
<keyword evidence="4" id="KW-1185">Reference proteome</keyword>
<accession>A0A328BA05</accession>
<evidence type="ECO:0000313" key="3">
    <source>
        <dbReference type="EMBL" id="RAK63797.1"/>
    </source>
</evidence>
<gene>
    <name evidence="3" type="ORF">DJ019_16005</name>
</gene>
<name>A0A328BA05_9CAUL</name>
<dbReference type="InterPro" id="IPR013424">
    <property type="entry name" value="Ice-binding_C"/>
</dbReference>
<feature type="transmembrane region" description="Helical" evidence="1">
    <location>
        <begin position="45"/>
        <end position="62"/>
    </location>
</feature>
<dbReference type="Pfam" id="PF07589">
    <property type="entry name" value="PEP-CTERM"/>
    <property type="match status" value="1"/>
</dbReference>